<organism evidence="2 3">
    <name type="scientific">Alternaria tenuissima</name>
    <dbReference type="NCBI Taxonomy" id="119927"/>
    <lineage>
        <taxon>Eukaryota</taxon>
        <taxon>Fungi</taxon>
        <taxon>Dikarya</taxon>
        <taxon>Ascomycota</taxon>
        <taxon>Pezizomycotina</taxon>
        <taxon>Dothideomycetes</taxon>
        <taxon>Pleosporomycetidae</taxon>
        <taxon>Pleosporales</taxon>
        <taxon>Pleosporineae</taxon>
        <taxon>Pleosporaceae</taxon>
        <taxon>Alternaria</taxon>
        <taxon>Alternaria sect. Alternaria</taxon>
        <taxon>Alternaria alternata complex</taxon>
    </lineage>
</organism>
<keyword evidence="1" id="KW-0175">Coiled coil</keyword>
<keyword evidence="3" id="KW-1185">Reference proteome</keyword>
<evidence type="ECO:0000313" key="3">
    <source>
        <dbReference type="Proteomes" id="UP000293195"/>
    </source>
</evidence>
<proteinExistence type="predicted"/>
<feature type="coiled-coil region" evidence="1">
    <location>
        <begin position="242"/>
        <end position="294"/>
    </location>
</feature>
<evidence type="ECO:0000313" key="2">
    <source>
        <dbReference type="EMBL" id="RYN85775.1"/>
    </source>
</evidence>
<accession>A0ABY0FR56</accession>
<dbReference type="EMBL" id="PDXF01000169">
    <property type="protein sequence ID" value="RYN85775.1"/>
    <property type="molecule type" value="Genomic_DNA"/>
</dbReference>
<name>A0ABY0FR56_9PLEO</name>
<evidence type="ECO:0000256" key="1">
    <source>
        <dbReference type="SAM" id="Coils"/>
    </source>
</evidence>
<protein>
    <submittedName>
        <fullName evidence="2">Uncharacterized protein</fullName>
    </submittedName>
</protein>
<dbReference type="Proteomes" id="UP000293195">
    <property type="component" value="Unassembled WGS sequence"/>
</dbReference>
<comment type="caution">
    <text evidence="2">The sequence shown here is derived from an EMBL/GenBank/DDBJ whole genome shotgun (WGS) entry which is preliminary data.</text>
</comment>
<gene>
    <name evidence="2" type="ORF">AA0119_g13134</name>
</gene>
<reference evidence="3" key="1">
    <citation type="journal article" date="2019" name="bioRxiv">
        <title>Genomics, evolutionary history and diagnostics of the Alternaria alternata species group including apple and Asian pear pathotypes.</title>
        <authorList>
            <person name="Armitage A.D."/>
            <person name="Cockerton H.M."/>
            <person name="Sreenivasaprasad S."/>
            <person name="Woodhall J.W."/>
            <person name="Lane C.R."/>
            <person name="Harrison R.J."/>
            <person name="Clarkson J.P."/>
        </authorList>
    </citation>
    <scope>NUCLEOTIDE SEQUENCE [LARGE SCALE GENOMIC DNA]</scope>
    <source>
        <strain evidence="3">FERA 635</strain>
    </source>
</reference>
<sequence>MGRFPFVCFGLTKVSVSSPRTPSEVIPDEPNKSLDFWHIASHDRKTLTRLIMPYMATRIRRRYLLQTLLEKHTWLCEVLFPAPMPEDCVHSNLQQTTASFWKDPTQTITKLVKLTRMWFFTLLRYTYRMRFFDGSTTYRSDLDEADIHFYEDRRYISELTESEVYHLVCIPDKYGATFCRSCYKSAKRCPAWTKFRAAIQTFCKSVGLLTSLKDPEQCLKTLLDSLNSLVLQQRWLRTASHLDETAVLARSTERQVKELDRRVMSAKLMNLNLADDTKQHIENLALQCNELRSTVATLSHSQQCDANVSLELQKQQKVWESELQCLRSRIEKNETMNARCLITMAEQIKKSCINIGHPSTASSGTQNVELLVACRWLLEHLPAFDSKQQGFANRWRLFWQAQWKQYRQNTSRDDHPLRTLICDEKYNKVGNGLYRTLSSFLHEYGRLRIDPLDPDVQKVVDVISQMHYDSNGLIDIKAERQRWYR</sequence>